<dbReference type="STRING" id="626523.GCWU000342_01374"/>
<reference evidence="1" key="1">
    <citation type="submission" date="2009-04" db="EMBL/GenBank/DDBJ databases">
        <authorList>
            <person name="Weinstock G."/>
            <person name="Sodergren E."/>
            <person name="Clifton S."/>
            <person name="Fulton L."/>
            <person name="Fulton B."/>
            <person name="Courtney L."/>
            <person name="Fronick C."/>
            <person name="Harrison M."/>
            <person name="Strong C."/>
            <person name="Farmer C."/>
            <person name="Delahaunty K."/>
            <person name="Markovic C."/>
            <person name="Hall O."/>
            <person name="Minx P."/>
            <person name="Tomlinson C."/>
            <person name="Mitreva M."/>
            <person name="Nelson J."/>
            <person name="Hou S."/>
            <person name="Wollam A."/>
            <person name="Pepin K.H."/>
            <person name="Johnson M."/>
            <person name="Bhonagiri V."/>
            <person name="Nash W.E."/>
            <person name="Warren W."/>
            <person name="Chinwalla A."/>
            <person name="Mardis E.R."/>
            <person name="Wilson R.K."/>
        </authorList>
    </citation>
    <scope>NUCLEOTIDE SEQUENCE [LARGE SCALE GENOMIC DNA]</scope>
    <source>
        <strain evidence="1">DSM 14600</strain>
    </source>
</reference>
<dbReference type="AlphaFoldDB" id="C4GBS1"/>
<dbReference type="HOGENOM" id="CLU_3316951_0_0_9"/>
<proteinExistence type="predicted"/>
<accession>C4GBS1</accession>
<protein>
    <submittedName>
        <fullName evidence="1">Uncharacterized protein</fullName>
    </submittedName>
</protein>
<sequence>MISCTGEYQFRESFLPLRDDSCFYAIIYSDERNLWRKKR</sequence>
<dbReference type="Proteomes" id="UP000003494">
    <property type="component" value="Unassembled WGS sequence"/>
</dbReference>
<gene>
    <name evidence="1" type="ORF">GCWU000342_01374</name>
</gene>
<name>C4GBS1_9FIRM</name>
<dbReference type="EMBL" id="ACIP02000002">
    <property type="protein sequence ID" value="EEP28564.1"/>
    <property type="molecule type" value="Genomic_DNA"/>
</dbReference>
<evidence type="ECO:0000313" key="1">
    <source>
        <dbReference type="EMBL" id="EEP28564.1"/>
    </source>
</evidence>
<organism evidence="1 2">
    <name type="scientific">Shuttleworthella satelles DSM 14600</name>
    <dbReference type="NCBI Taxonomy" id="626523"/>
    <lineage>
        <taxon>Bacteria</taxon>
        <taxon>Bacillati</taxon>
        <taxon>Bacillota</taxon>
        <taxon>Clostridia</taxon>
        <taxon>Lachnospirales</taxon>
        <taxon>Lachnospiraceae</taxon>
        <taxon>Shuttleworthella</taxon>
    </lineage>
</organism>
<keyword evidence="2" id="KW-1185">Reference proteome</keyword>
<comment type="caution">
    <text evidence="1">The sequence shown here is derived from an EMBL/GenBank/DDBJ whole genome shotgun (WGS) entry which is preliminary data.</text>
</comment>
<evidence type="ECO:0000313" key="2">
    <source>
        <dbReference type="Proteomes" id="UP000003494"/>
    </source>
</evidence>